<evidence type="ECO:0000256" key="13">
    <source>
        <dbReference type="ARBA" id="ARBA00023075"/>
    </source>
</evidence>
<geneLocation type="mitochondrion" evidence="19"/>
<name>A0AA96KGL7_9GAST</name>
<dbReference type="AlphaFoldDB" id="A0AA96KGL7"/>
<comment type="catalytic activity">
    <reaction evidence="16 17">
        <text>a ubiquinone + NADH + 5 H(+)(in) = a ubiquinol + NAD(+) + 4 H(+)(out)</text>
        <dbReference type="Rhea" id="RHEA:29091"/>
        <dbReference type="Rhea" id="RHEA-COMP:9565"/>
        <dbReference type="Rhea" id="RHEA-COMP:9566"/>
        <dbReference type="ChEBI" id="CHEBI:15378"/>
        <dbReference type="ChEBI" id="CHEBI:16389"/>
        <dbReference type="ChEBI" id="CHEBI:17976"/>
        <dbReference type="ChEBI" id="CHEBI:57540"/>
        <dbReference type="ChEBI" id="CHEBI:57945"/>
        <dbReference type="EC" id="7.1.1.2"/>
    </reaction>
</comment>
<dbReference type="InterPro" id="IPR050175">
    <property type="entry name" value="Complex_I_Subunit_2"/>
</dbReference>
<evidence type="ECO:0000256" key="2">
    <source>
        <dbReference type="ARBA" id="ARBA00007012"/>
    </source>
</evidence>
<evidence type="ECO:0000256" key="3">
    <source>
        <dbReference type="ARBA" id="ARBA00012944"/>
    </source>
</evidence>
<keyword evidence="8 17" id="KW-0999">Mitochondrion inner membrane</keyword>
<evidence type="ECO:0000256" key="12">
    <source>
        <dbReference type="ARBA" id="ARBA00023027"/>
    </source>
</evidence>
<keyword evidence="10 17" id="KW-0249">Electron transport</keyword>
<dbReference type="GO" id="GO:0008137">
    <property type="term" value="F:NADH dehydrogenase (ubiquinone) activity"/>
    <property type="evidence" value="ECO:0007669"/>
    <property type="project" value="UniProtKB-EC"/>
</dbReference>
<feature type="transmembrane region" description="Helical" evidence="17">
    <location>
        <begin position="90"/>
        <end position="113"/>
    </location>
</feature>
<keyword evidence="12 17" id="KW-0520">NAD</keyword>
<keyword evidence="6 17" id="KW-0679">Respiratory chain</keyword>
<proteinExistence type="inferred from homology"/>
<organism evidence="19">
    <name type="scientific">Eulepetopsis sp</name>
    <dbReference type="NCBI Taxonomy" id="3071118"/>
    <lineage>
        <taxon>Eukaryota</taxon>
        <taxon>Metazoa</taxon>
        <taxon>Spiralia</taxon>
        <taxon>Lophotrochozoa</taxon>
        <taxon>Mollusca</taxon>
        <taxon>Gastropoda</taxon>
        <taxon>Patellogastropoda</taxon>
        <taxon>Lottioidea</taxon>
        <taxon>Neolepetopsidae</taxon>
        <taxon>Eulepetopsis</taxon>
    </lineage>
</organism>
<dbReference type="InterPro" id="IPR003917">
    <property type="entry name" value="NADH_UbQ_OxRdtase_chain2"/>
</dbReference>
<keyword evidence="13 17" id="KW-0830">Ubiquinone</keyword>
<feature type="transmembrane region" description="Helical" evidence="17">
    <location>
        <begin position="195"/>
        <end position="224"/>
    </location>
</feature>
<evidence type="ECO:0000256" key="16">
    <source>
        <dbReference type="ARBA" id="ARBA00049551"/>
    </source>
</evidence>
<protein>
    <recommendedName>
        <fullName evidence="4 17">NADH-ubiquinone oxidoreductase chain 2</fullName>
        <ecNumber evidence="3 17">7.1.1.2</ecNumber>
    </recommendedName>
</protein>
<evidence type="ECO:0000256" key="4">
    <source>
        <dbReference type="ARBA" id="ARBA00021008"/>
    </source>
</evidence>
<reference evidence="19" key="1">
    <citation type="submission" date="2021-08" db="EMBL/GenBank/DDBJ databases">
        <title>Nearest vent, dearest friend: biodiversity of Tiancheng vent field reveals cross-ridge similarities in the Indian Ocean.</title>
        <authorList>
            <person name="Qi Y."/>
        </authorList>
    </citation>
    <scope>NUCLEOTIDE SEQUENCE</scope>
</reference>
<feature type="transmembrane region" description="Helical" evidence="17">
    <location>
        <begin position="244"/>
        <end position="266"/>
    </location>
</feature>
<dbReference type="GO" id="GO:0005743">
    <property type="term" value="C:mitochondrial inner membrane"/>
    <property type="evidence" value="ECO:0007669"/>
    <property type="project" value="UniProtKB-SubCell"/>
</dbReference>
<evidence type="ECO:0000256" key="1">
    <source>
        <dbReference type="ARBA" id="ARBA00004448"/>
    </source>
</evidence>
<dbReference type="Pfam" id="PF00361">
    <property type="entry name" value="Proton_antipo_M"/>
    <property type="match status" value="1"/>
</dbReference>
<gene>
    <name evidence="19" type="primary">ND2</name>
</gene>
<evidence type="ECO:0000256" key="15">
    <source>
        <dbReference type="ARBA" id="ARBA00023136"/>
    </source>
</evidence>
<comment type="subcellular location">
    <subcellularLocation>
        <location evidence="1 17">Mitochondrion inner membrane</location>
        <topology evidence="1 17">Multi-pass membrane protein</topology>
    </subcellularLocation>
</comment>
<evidence type="ECO:0000256" key="9">
    <source>
        <dbReference type="ARBA" id="ARBA00022967"/>
    </source>
</evidence>
<dbReference type="PRINTS" id="PR01436">
    <property type="entry name" value="NADHDHGNASE2"/>
</dbReference>
<keyword evidence="14 17" id="KW-0496">Mitochondrion</keyword>
<feature type="domain" description="NADH:quinone oxidoreductase/Mrp antiporter transmembrane" evidence="18">
    <location>
        <begin position="12"/>
        <end position="294"/>
    </location>
</feature>
<feature type="transmembrane region" description="Helical" evidence="17">
    <location>
        <begin position="326"/>
        <end position="349"/>
    </location>
</feature>
<evidence type="ECO:0000256" key="8">
    <source>
        <dbReference type="ARBA" id="ARBA00022792"/>
    </source>
</evidence>
<accession>A0AA96KGL7</accession>
<evidence type="ECO:0000256" key="11">
    <source>
        <dbReference type="ARBA" id="ARBA00022989"/>
    </source>
</evidence>
<keyword evidence="5" id="KW-0813">Transport</keyword>
<evidence type="ECO:0000256" key="14">
    <source>
        <dbReference type="ARBA" id="ARBA00023128"/>
    </source>
</evidence>
<keyword evidence="7 17" id="KW-0812">Transmembrane</keyword>
<comment type="similarity">
    <text evidence="2 17">Belongs to the complex I subunit 2 family.</text>
</comment>
<evidence type="ECO:0000256" key="7">
    <source>
        <dbReference type="ARBA" id="ARBA00022692"/>
    </source>
</evidence>
<evidence type="ECO:0000256" key="17">
    <source>
        <dbReference type="RuleBase" id="RU003403"/>
    </source>
</evidence>
<evidence type="ECO:0000259" key="18">
    <source>
        <dbReference type="Pfam" id="PF00361"/>
    </source>
</evidence>
<sequence>MVFFGTIVCITSSNWMLIWIGLEINLIGFVTLMICSGSKGCSDGGIKYFIIQSIGSVLILISVILSEWGVWWQSVMVESWLLMGESNMHYLKMVSFFIFGVGLMLKLGSFPFYSWVPQVVSGIDSWLLCFILLTWQKLAPLCILVYTFSSFEAMGVGFMIILMGALSSLIGGICGMGETRINNLLAYSSIGHTGWLIISCSHGFGVFLSYFFVYFFVSLVVFMVLWSMGTTYMMSLFDLNKNSFMFWVFFICILSLGGIPPFLGFLGKWLVMVESVKCGMWLELSILLIGSLFSIFYYLKLGILVLMSNNSTLEGSFMDSFWSNSFLFIFVLTIFFEVNLFGAIVCLLYM</sequence>
<feature type="transmembrane region" description="Helical" evidence="17">
    <location>
        <begin position="48"/>
        <end position="70"/>
    </location>
</feature>
<dbReference type="EC" id="7.1.1.2" evidence="3 17"/>
<feature type="transmembrane region" description="Helical" evidence="17">
    <location>
        <begin position="125"/>
        <end position="148"/>
    </location>
</feature>
<comment type="function">
    <text evidence="17">Core subunit of the mitochondrial membrane respiratory chain NADH dehydrogenase (Complex I) which catalyzes electron transfer from NADH through the respiratory chain, using ubiquinone as an electron acceptor. Essential for the catalytic activity and assembly of complex I.</text>
</comment>
<dbReference type="PANTHER" id="PTHR46552">
    <property type="entry name" value="NADH-UBIQUINONE OXIDOREDUCTASE CHAIN 2"/>
    <property type="match status" value="1"/>
</dbReference>
<keyword evidence="11 17" id="KW-1133">Transmembrane helix</keyword>
<dbReference type="PANTHER" id="PTHR46552:SF1">
    <property type="entry name" value="NADH-UBIQUINONE OXIDOREDUCTASE CHAIN 2"/>
    <property type="match status" value="1"/>
</dbReference>
<feature type="transmembrane region" description="Helical" evidence="17">
    <location>
        <begin position="16"/>
        <end position="36"/>
    </location>
</feature>
<dbReference type="EMBL" id="MZ888771">
    <property type="protein sequence ID" value="WNO18536.1"/>
    <property type="molecule type" value="Genomic_DNA"/>
</dbReference>
<dbReference type="InterPro" id="IPR001750">
    <property type="entry name" value="ND/Mrp_TM"/>
</dbReference>
<keyword evidence="15 17" id="KW-0472">Membrane</keyword>
<evidence type="ECO:0000256" key="10">
    <source>
        <dbReference type="ARBA" id="ARBA00022982"/>
    </source>
</evidence>
<evidence type="ECO:0000256" key="6">
    <source>
        <dbReference type="ARBA" id="ARBA00022660"/>
    </source>
</evidence>
<dbReference type="GO" id="GO:0006120">
    <property type="term" value="P:mitochondrial electron transport, NADH to ubiquinone"/>
    <property type="evidence" value="ECO:0007669"/>
    <property type="project" value="InterPro"/>
</dbReference>
<evidence type="ECO:0000313" key="19">
    <source>
        <dbReference type="EMBL" id="WNO18536.1"/>
    </source>
</evidence>
<feature type="transmembrane region" description="Helical" evidence="17">
    <location>
        <begin position="154"/>
        <end position="174"/>
    </location>
</feature>
<feature type="transmembrane region" description="Helical" evidence="17">
    <location>
        <begin position="278"/>
        <end position="299"/>
    </location>
</feature>
<keyword evidence="9 17" id="KW-1278">Translocase</keyword>
<evidence type="ECO:0000256" key="5">
    <source>
        <dbReference type="ARBA" id="ARBA00022448"/>
    </source>
</evidence>